<proteinExistence type="predicted"/>
<protein>
    <submittedName>
        <fullName evidence="1">FRIGIDA-like protein</fullName>
    </submittedName>
</protein>
<sequence>MATEIPIRTDTVEKFFNDLEAQKTILSSCMQLFTSLTSHFASLQDSLSQKSKSLESKFLSLDSTYTQTLESLTHRENSIPDRENAAVQLINDQKEAALAEIQKPAKFTDLSDSLKSLCRKMDSSGLLKFIISKRKESVSLRAEISRAIWESVDPSKLVLDAVEEFLDQKMERVGVTDKRWACGMLVQAIFPEVPVNNCKKAMGPEHARSVVERAARIVERWKEDIGDGELGPAEAVMFLHIVVGFGLSSRFDQEFLRKLVVDYASRRDMARLAAGLGFGDKMGDMIDELVKSGKEIEAVYFAAESGLTERFPPVPLLKSHLRNSKKNATSKLKNGNYSNAATEESNNLELNSIKAIIKCIEDHKLESEFSIDSLKKRATQLEKAKADRKKSSAANSKPQNKRGHGASSSRGSGPPAFRPAKAAKFSNAYQSFSRRNPAPPTQHSPAARYSGSYNYSNQSVYEGSNTAQYSLTYGAPHAQSPAAIPQQHYTLTVDNIGGGGLRASGSNSGQSGYGAYEYSTAPATSHQSSSYTQ</sequence>
<dbReference type="EMBL" id="CM051403">
    <property type="protein sequence ID" value="KAJ4708415.1"/>
    <property type="molecule type" value="Genomic_DNA"/>
</dbReference>
<comment type="caution">
    <text evidence="1">The sequence shown here is derived from an EMBL/GenBank/DDBJ whole genome shotgun (WGS) entry which is preliminary data.</text>
</comment>
<reference evidence="1 2" key="1">
    <citation type="journal article" date="2023" name="Science">
        <title>Complex scaffold remodeling in plant triterpene biosynthesis.</title>
        <authorList>
            <person name="De La Pena R."/>
            <person name="Hodgson H."/>
            <person name="Liu J.C."/>
            <person name="Stephenson M.J."/>
            <person name="Martin A.C."/>
            <person name="Owen C."/>
            <person name="Harkess A."/>
            <person name="Leebens-Mack J."/>
            <person name="Jimenez L.E."/>
            <person name="Osbourn A."/>
            <person name="Sattely E.S."/>
        </authorList>
    </citation>
    <scope>NUCLEOTIDE SEQUENCE [LARGE SCALE GENOMIC DNA]</scope>
    <source>
        <strain evidence="2">cv. JPN11</strain>
        <tissue evidence="1">Leaf</tissue>
    </source>
</reference>
<dbReference type="Proteomes" id="UP001164539">
    <property type="component" value="Chromosome 10"/>
</dbReference>
<evidence type="ECO:0000313" key="1">
    <source>
        <dbReference type="EMBL" id="KAJ4708415.1"/>
    </source>
</evidence>
<organism evidence="1 2">
    <name type="scientific">Melia azedarach</name>
    <name type="common">Chinaberry tree</name>
    <dbReference type="NCBI Taxonomy" id="155640"/>
    <lineage>
        <taxon>Eukaryota</taxon>
        <taxon>Viridiplantae</taxon>
        <taxon>Streptophyta</taxon>
        <taxon>Embryophyta</taxon>
        <taxon>Tracheophyta</taxon>
        <taxon>Spermatophyta</taxon>
        <taxon>Magnoliopsida</taxon>
        <taxon>eudicotyledons</taxon>
        <taxon>Gunneridae</taxon>
        <taxon>Pentapetalae</taxon>
        <taxon>rosids</taxon>
        <taxon>malvids</taxon>
        <taxon>Sapindales</taxon>
        <taxon>Meliaceae</taxon>
        <taxon>Melia</taxon>
    </lineage>
</organism>
<accession>A0ACC1XAU2</accession>
<keyword evidence="2" id="KW-1185">Reference proteome</keyword>
<evidence type="ECO:0000313" key="2">
    <source>
        <dbReference type="Proteomes" id="UP001164539"/>
    </source>
</evidence>
<name>A0ACC1XAU2_MELAZ</name>
<gene>
    <name evidence="1" type="ORF">OWV82_018361</name>
</gene>